<evidence type="ECO:0000256" key="2">
    <source>
        <dbReference type="SAM" id="Phobius"/>
    </source>
</evidence>
<feature type="compositionally biased region" description="Low complexity" evidence="1">
    <location>
        <begin position="290"/>
        <end position="314"/>
    </location>
</feature>
<evidence type="ECO:0000313" key="5">
    <source>
        <dbReference type="RefSeq" id="XP_017781078.1"/>
    </source>
</evidence>
<protein>
    <submittedName>
        <fullName evidence="5">Proline-rich extensin-like protein EPR1</fullName>
    </submittedName>
</protein>
<keyword evidence="3" id="KW-0732">Signal</keyword>
<feature type="compositionally biased region" description="Pro residues" evidence="1">
    <location>
        <begin position="387"/>
        <end position="396"/>
    </location>
</feature>
<proteinExistence type="predicted"/>
<name>A0ABM1N2M8_NICVS</name>
<feature type="region of interest" description="Disordered" evidence="1">
    <location>
        <begin position="115"/>
        <end position="403"/>
    </location>
</feature>
<organism evidence="4 5">
    <name type="scientific">Nicrophorus vespilloides</name>
    <name type="common">Boreal carrion beetle</name>
    <dbReference type="NCBI Taxonomy" id="110193"/>
    <lineage>
        <taxon>Eukaryota</taxon>
        <taxon>Metazoa</taxon>
        <taxon>Ecdysozoa</taxon>
        <taxon>Arthropoda</taxon>
        <taxon>Hexapoda</taxon>
        <taxon>Insecta</taxon>
        <taxon>Pterygota</taxon>
        <taxon>Neoptera</taxon>
        <taxon>Endopterygota</taxon>
        <taxon>Coleoptera</taxon>
        <taxon>Polyphaga</taxon>
        <taxon>Staphyliniformia</taxon>
        <taxon>Silphidae</taxon>
        <taxon>Nicrophorinae</taxon>
        <taxon>Nicrophorus</taxon>
    </lineage>
</organism>
<reference evidence="5" key="1">
    <citation type="submission" date="2025-08" db="UniProtKB">
        <authorList>
            <consortium name="RefSeq"/>
        </authorList>
    </citation>
    <scope>IDENTIFICATION</scope>
    <source>
        <tissue evidence="5">Whole Larva</tissue>
    </source>
</reference>
<feature type="transmembrane region" description="Helical" evidence="2">
    <location>
        <begin position="460"/>
        <end position="480"/>
    </location>
</feature>
<feature type="chain" id="PRO_5046178480" evidence="3">
    <location>
        <begin position="17"/>
        <end position="527"/>
    </location>
</feature>
<feature type="compositionally biased region" description="Polar residues" evidence="1">
    <location>
        <begin position="253"/>
        <end position="263"/>
    </location>
</feature>
<feature type="compositionally biased region" description="Pro residues" evidence="1">
    <location>
        <begin position="238"/>
        <end position="247"/>
    </location>
</feature>
<feature type="compositionally biased region" description="Basic and acidic residues" evidence="1">
    <location>
        <begin position="120"/>
        <end position="132"/>
    </location>
</feature>
<dbReference type="RefSeq" id="XP_017781078.1">
    <property type="nucleotide sequence ID" value="XM_017925589.1"/>
</dbReference>
<sequence>MSRLASAFFLCSIVSAYSVPLPNATVFTSTYAKVAKWGTDTLKSSVGEGRSAGQTFFTQRSDASVRSGQNIKPKEVVYHYSMASDSRVGEDKNEQLPARGEVVIQDRFHPPPFFNYFVKNGHEHDHHQHSESKPSVVYASPADLQSDKPPSVDAQPSVDSYSSPLSSYGPVASGIPKDTKTPMMDSFDNPINSYNPPPSGPPDSKPKSPDSFPPNTPSFLDYNPSKGKPKFPGYVYDPPIPDSPMPSAPSMQKPANNKPKSPNTFPPNTPAFLDYDPSKGKPKFPGYVYDPPISDSPMPSAPSMSKLKPPSMAKFPGPLAPPPDDDDSKSHDYMPQPSGPDMDQGPPITQTVSPPSGSGYYNFDHDHHHHHHHPHSDDAKPDDSDLSPPPSGPPASFPKHIPEYLDHDPSNDYHYHHVPYNFDHHHHVYHEVKTTTTEAPVEDERVNKGHYSYYYLGRKLWYIPLYFSVYFIIYITILILKSIARHKVNFVHEYDKGKSRSFDTTIDDTERNVTTAINNFQRRYLAM</sequence>
<keyword evidence="2" id="KW-0812">Transmembrane</keyword>
<feature type="compositionally biased region" description="Polar residues" evidence="1">
    <location>
        <begin position="347"/>
        <end position="356"/>
    </location>
</feature>
<feature type="signal peptide" evidence="3">
    <location>
        <begin position="1"/>
        <end position="16"/>
    </location>
</feature>
<dbReference type="GeneID" id="108565917"/>
<evidence type="ECO:0000313" key="4">
    <source>
        <dbReference type="Proteomes" id="UP000695000"/>
    </source>
</evidence>
<keyword evidence="4" id="KW-1185">Reference proteome</keyword>
<accession>A0ABM1N2M8</accession>
<feature type="compositionally biased region" description="Low complexity" evidence="1">
    <location>
        <begin position="156"/>
        <end position="171"/>
    </location>
</feature>
<gene>
    <name evidence="5" type="primary">LOC108565917</name>
</gene>
<dbReference type="Proteomes" id="UP000695000">
    <property type="component" value="Unplaced"/>
</dbReference>
<keyword evidence="2" id="KW-0472">Membrane</keyword>
<keyword evidence="2" id="KW-1133">Transmembrane helix</keyword>
<evidence type="ECO:0000256" key="1">
    <source>
        <dbReference type="SAM" id="MobiDB-lite"/>
    </source>
</evidence>
<evidence type="ECO:0000256" key="3">
    <source>
        <dbReference type="SAM" id="SignalP"/>
    </source>
</evidence>